<organism evidence="1 2">
    <name type="scientific">Bosea vaviloviae</name>
    <dbReference type="NCBI Taxonomy" id="1526658"/>
    <lineage>
        <taxon>Bacteria</taxon>
        <taxon>Pseudomonadati</taxon>
        <taxon>Pseudomonadota</taxon>
        <taxon>Alphaproteobacteria</taxon>
        <taxon>Hyphomicrobiales</taxon>
        <taxon>Boseaceae</taxon>
        <taxon>Bosea</taxon>
    </lineage>
</organism>
<protein>
    <recommendedName>
        <fullName evidence="3">Short-chain dehydrogenase</fullName>
    </recommendedName>
</protein>
<evidence type="ECO:0000313" key="1">
    <source>
        <dbReference type="EMBL" id="KPH79493.1"/>
    </source>
</evidence>
<evidence type="ECO:0000313" key="2">
    <source>
        <dbReference type="Proteomes" id="UP000037822"/>
    </source>
</evidence>
<dbReference type="SUPFAM" id="SSF51735">
    <property type="entry name" value="NAD(P)-binding Rossmann-fold domains"/>
    <property type="match status" value="1"/>
</dbReference>
<dbReference type="OrthoDB" id="5513072at2"/>
<evidence type="ECO:0008006" key="3">
    <source>
        <dbReference type="Google" id="ProtNLM"/>
    </source>
</evidence>
<gene>
    <name evidence="1" type="ORF">AE618_16395</name>
</gene>
<dbReference type="PATRIC" id="fig|1526658.3.peg.26"/>
<comment type="caution">
    <text evidence="1">The sequence shown here is derived from an EMBL/GenBank/DDBJ whole genome shotgun (WGS) entry which is preliminary data.</text>
</comment>
<proteinExistence type="predicted"/>
<dbReference type="PRINTS" id="PR00081">
    <property type="entry name" value="GDHRDH"/>
</dbReference>
<accession>A0A0N1FG82</accession>
<dbReference type="AlphaFoldDB" id="A0A0N1FG82"/>
<dbReference type="RefSeq" id="WP_054210143.1">
    <property type="nucleotide sequence ID" value="NZ_LGSZ01000048.1"/>
</dbReference>
<keyword evidence="2" id="KW-1185">Reference proteome</keyword>
<sequence length="236" mass="24497">MATTKRPLLLIAGIGEGLGLKLAHSFAVGGHDVVGLARRSEPPAGVAEAVAASGGHYRHFVADLADPAAVSQVLRPLAPSVDVLVYNAQRLQIATVGEIEPETFEAVWRDGCFGAFLVARALLPVMAARGGGTAIFSGATASRRGGARFSAFASAKFGLRGLVQALAREFGPAGIHVTHVVIDGLIAAPQTERRFGPAEGPRLDPAAVAAAYLALARQPASAWTQELDLRSGSERY</sequence>
<dbReference type="Pfam" id="PF00106">
    <property type="entry name" value="adh_short"/>
    <property type="match status" value="1"/>
</dbReference>
<dbReference type="Gene3D" id="3.40.50.720">
    <property type="entry name" value="NAD(P)-binding Rossmann-like Domain"/>
    <property type="match status" value="1"/>
</dbReference>
<dbReference type="Proteomes" id="UP000037822">
    <property type="component" value="Unassembled WGS sequence"/>
</dbReference>
<dbReference type="PANTHER" id="PTHR43431">
    <property type="entry name" value="OXIDOREDUCTASE, SHORT CHAIN DEHYDROGENASE/REDUCTASE FAMILY (AFU_ORTHOLOGUE AFUA_5G14000)"/>
    <property type="match status" value="1"/>
</dbReference>
<reference evidence="1 2" key="1">
    <citation type="submission" date="2015-07" db="EMBL/GenBank/DDBJ databases">
        <title>Whole genome sequencing of Bosea vaviloviae isolated from cave pool.</title>
        <authorList>
            <person name="Tan N.E.H."/>
            <person name="Lee Y.P."/>
            <person name="Gan H.M."/>
            <person name="Barton H."/>
            <person name="Savka M.A."/>
        </authorList>
    </citation>
    <scope>NUCLEOTIDE SEQUENCE [LARGE SCALE GENOMIC DNA]</scope>
    <source>
        <strain evidence="1 2">SD260</strain>
    </source>
</reference>
<dbReference type="InterPro" id="IPR036291">
    <property type="entry name" value="NAD(P)-bd_dom_sf"/>
</dbReference>
<dbReference type="PANTHER" id="PTHR43431:SF7">
    <property type="entry name" value="OXIDOREDUCTASE, SHORT CHAIN DEHYDROGENASE_REDUCTASE FAMILY (AFU_ORTHOLOGUE AFUA_5G14000)"/>
    <property type="match status" value="1"/>
</dbReference>
<name>A0A0N1FG82_9HYPH</name>
<dbReference type="EMBL" id="LGSZ01000048">
    <property type="protein sequence ID" value="KPH79493.1"/>
    <property type="molecule type" value="Genomic_DNA"/>
</dbReference>
<dbReference type="InterPro" id="IPR002347">
    <property type="entry name" value="SDR_fam"/>
</dbReference>